<protein>
    <submittedName>
        <fullName evidence="2">Helix-turn-helix transcriptional regulator</fullName>
    </submittedName>
</protein>
<gene>
    <name evidence="2" type="ORF">ETU37_15305</name>
</gene>
<feature type="domain" description="HTH luxR-type" evidence="1">
    <location>
        <begin position="827"/>
        <end position="892"/>
    </location>
</feature>
<proteinExistence type="predicted"/>
<dbReference type="CDD" id="cd06170">
    <property type="entry name" value="LuxR_C_like"/>
    <property type="match status" value="1"/>
</dbReference>
<dbReference type="Gene3D" id="3.40.50.300">
    <property type="entry name" value="P-loop containing nucleotide triphosphate hydrolases"/>
    <property type="match status" value="1"/>
</dbReference>
<dbReference type="Gene3D" id="1.25.40.10">
    <property type="entry name" value="Tetratricopeptide repeat domain"/>
    <property type="match status" value="1"/>
</dbReference>
<comment type="caution">
    <text evidence="2">The sequence shown here is derived from an EMBL/GenBank/DDBJ whole genome shotgun (WGS) entry which is preliminary data.</text>
</comment>
<name>A0A4Q5IZV0_9ACTN</name>
<organism evidence="2 3">
    <name type="scientific">Nocardioides iriomotensis</name>
    <dbReference type="NCBI Taxonomy" id="715784"/>
    <lineage>
        <taxon>Bacteria</taxon>
        <taxon>Bacillati</taxon>
        <taxon>Actinomycetota</taxon>
        <taxon>Actinomycetes</taxon>
        <taxon>Propionibacteriales</taxon>
        <taxon>Nocardioidaceae</taxon>
        <taxon>Nocardioides</taxon>
    </lineage>
</organism>
<keyword evidence="3" id="KW-1185">Reference proteome</keyword>
<dbReference type="InterPro" id="IPR036388">
    <property type="entry name" value="WH-like_DNA-bd_sf"/>
</dbReference>
<dbReference type="InterPro" id="IPR041664">
    <property type="entry name" value="AAA_16"/>
</dbReference>
<dbReference type="OrthoDB" id="134985at2"/>
<dbReference type="Gene3D" id="1.10.10.10">
    <property type="entry name" value="Winged helix-like DNA-binding domain superfamily/Winged helix DNA-binding domain"/>
    <property type="match status" value="1"/>
</dbReference>
<dbReference type="Pfam" id="PF13191">
    <property type="entry name" value="AAA_16"/>
    <property type="match status" value="1"/>
</dbReference>
<dbReference type="Pfam" id="PF17874">
    <property type="entry name" value="TPR_MalT"/>
    <property type="match status" value="1"/>
</dbReference>
<dbReference type="InterPro" id="IPR011990">
    <property type="entry name" value="TPR-like_helical_dom_sf"/>
</dbReference>
<dbReference type="EMBL" id="SDPU01000028">
    <property type="protein sequence ID" value="RYU10629.1"/>
    <property type="molecule type" value="Genomic_DNA"/>
</dbReference>
<dbReference type="Pfam" id="PF25873">
    <property type="entry name" value="WHD_MalT"/>
    <property type="match status" value="1"/>
</dbReference>
<evidence type="ECO:0000313" key="3">
    <source>
        <dbReference type="Proteomes" id="UP000291189"/>
    </source>
</evidence>
<accession>A0A4Q5IZV0</accession>
<evidence type="ECO:0000259" key="1">
    <source>
        <dbReference type="PROSITE" id="PS50043"/>
    </source>
</evidence>
<dbReference type="Pfam" id="PF00196">
    <property type="entry name" value="GerE"/>
    <property type="match status" value="1"/>
</dbReference>
<dbReference type="GO" id="GO:0003677">
    <property type="term" value="F:DNA binding"/>
    <property type="evidence" value="ECO:0007669"/>
    <property type="project" value="InterPro"/>
</dbReference>
<dbReference type="Proteomes" id="UP000291189">
    <property type="component" value="Unassembled WGS sequence"/>
</dbReference>
<reference evidence="2 3" key="1">
    <citation type="submission" date="2019-01" db="EMBL/GenBank/DDBJ databases">
        <title>Nocardioides guangzhouensis sp. nov., an actinobacterium isolated from soil.</title>
        <authorList>
            <person name="Fu Y."/>
            <person name="Cai Y."/>
            <person name="Lin Z."/>
            <person name="Chen P."/>
        </authorList>
    </citation>
    <scope>NUCLEOTIDE SEQUENCE [LARGE SCALE GENOMIC DNA]</scope>
    <source>
        <strain evidence="2 3">NBRC 105384</strain>
    </source>
</reference>
<dbReference type="AlphaFoldDB" id="A0A4Q5IZV0"/>
<dbReference type="SUPFAM" id="SSF48452">
    <property type="entry name" value="TPR-like"/>
    <property type="match status" value="1"/>
</dbReference>
<dbReference type="GO" id="GO:0006355">
    <property type="term" value="P:regulation of DNA-templated transcription"/>
    <property type="evidence" value="ECO:0007669"/>
    <property type="project" value="InterPro"/>
</dbReference>
<dbReference type="SMART" id="SM00421">
    <property type="entry name" value="HTH_LUXR"/>
    <property type="match status" value="1"/>
</dbReference>
<evidence type="ECO:0000313" key="2">
    <source>
        <dbReference type="EMBL" id="RYU10629.1"/>
    </source>
</evidence>
<dbReference type="InterPro" id="IPR000792">
    <property type="entry name" value="Tscrpt_reg_LuxR_C"/>
</dbReference>
<dbReference type="InterPro" id="IPR059106">
    <property type="entry name" value="WHD_MalT"/>
</dbReference>
<dbReference type="PROSITE" id="PS50043">
    <property type="entry name" value="HTH_LUXR_2"/>
    <property type="match status" value="1"/>
</dbReference>
<dbReference type="RefSeq" id="WP_129988220.1">
    <property type="nucleotide sequence ID" value="NZ_SDPU01000028.1"/>
</dbReference>
<dbReference type="InterPro" id="IPR041617">
    <property type="entry name" value="TPR_MalT"/>
</dbReference>
<dbReference type="InterPro" id="IPR027417">
    <property type="entry name" value="P-loop_NTPase"/>
</dbReference>
<sequence length="894" mass="95708">MPTTVLATKLIAPSPRRRLVARPRLLRLLDATIEPGHRLTLVSAPAGFGKTTAVSEWCARLAPAGDEAAPASVAWVSMDEGDNQAGRLLAYVLAALARAGLPVDPAEGDPDVAAVLPALVNDAAQACATDPEHAWVLVLDDYHAVTDPGTHEAVAFLLEHLPPQVHLLLTTRADPPLPLARLRSRGQLAEVRAADLRFSPDEAQQFLSDVMDVDLDAAAVTALDRRTEGWAAGLQLAGLSLRDLADASAQEAFVADFAGSNRFVLDYLADEVLARQPPEVRAFLLRTSVLQALTGDLCDAVTGQAGGAATLEQLERGNVFVVPLDPARSWYRYHHLFADVLRGRLLAEHPDEVPRLHLRASDWYDAHGHVEEAVRHAQDAGDHERAGRLMEAGLGDVRRARRDDLLLAWLGSLPDAVVRHSPVLSVAAAWAQMMHGDLDAAEALLDVADALLRAGRADPALRATWPDTEDLRTIGGAIELYRASVAQARGDVDGTLRHARAALDAAGPEDHFIRGGGAGYLGLGLWAAGDVRQGLETFGLAVESLHAAGNLVDELDATIELADMWLSAGRPGRARALYDDALRSATSGGPPYPRATADLHVGLAGLDLEADDLAAAEAHLEAARVLAERAAITENKWRWYAVSARLRSAVGDHVAALDLLDEARARYRPGFYPDLRPLLSQKARVQLAAGDLAAAEAWAVTAAVDTAAEPTYLHEHAELTLARVALARRADDRAQWPSRLALLEAAAAEGGRADSVLEIRVVRALAELALGTPDDARGTLTLALAEAPEPDAYARLFLDEDPALVALVPALAARLHGERPTSAPALLQGLPDPLSERELDVLRRLAGEQTGPELARELYISLNTLRTHTKRIFTKLDVSTRAAAVRRGRELGLL</sequence>
<dbReference type="InterPro" id="IPR016032">
    <property type="entry name" value="Sig_transdc_resp-reg_C-effctor"/>
</dbReference>
<dbReference type="SUPFAM" id="SSF52540">
    <property type="entry name" value="P-loop containing nucleoside triphosphate hydrolases"/>
    <property type="match status" value="1"/>
</dbReference>
<dbReference type="SUPFAM" id="SSF46894">
    <property type="entry name" value="C-terminal effector domain of the bipartite response regulators"/>
    <property type="match status" value="1"/>
</dbReference>